<evidence type="ECO:0000256" key="5">
    <source>
        <dbReference type="ARBA" id="ARBA00022801"/>
    </source>
</evidence>
<evidence type="ECO:0000313" key="9">
    <source>
        <dbReference type="Proteomes" id="UP000244989"/>
    </source>
</evidence>
<evidence type="ECO:0000256" key="1">
    <source>
        <dbReference type="ARBA" id="ARBA00001947"/>
    </source>
</evidence>
<comment type="caution">
    <text evidence="8">The sequence shown here is derived from an EMBL/GenBank/DDBJ whole genome shotgun (WGS) entry which is preliminary data.</text>
</comment>
<gene>
    <name evidence="8" type="ORF">DF222_05520</name>
</gene>
<dbReference type="InterPro" id="IPR001365">
    <property type="entry name" value="A_deaminase_dom"/>
</dbReference>
<evidence type="ECO:0000256" key="4">
    <source>
        <dbReference type="ARBA" id="ARBA00022723"/>
    </source>
</evidence>
<protein>
    <recommendedName>
        <fullName evidence="3">adenosine deaminase</fullName>
        <ecNumber evidence="3">3.5.4.4</ecNumber>
    </recommendedName>
</protein>
<dbReference type="EMBL" id="QEEZ01000008">
    <property type="protein sequence ID" value="PWC01791.1"/>
    <property type="molecule type" value="Genomic_DNA"/>
</dbReference>
<reference evidence="9" key="1">
    <citation type="submission" date="2018-04" db="EMBL/GenBank/DDBJ databases">
        <authorList>
            <person name="Liu S."/>
            <person name="Wang Z."/>
            <person name="Li J."/>
        </authorList>
    </citation>
    <scope>NUCLEOTIDE SEQUENCE [LARGE SCALE GENOMIC DNA]</scope>
    <source>
        <strain evidence="9">2189</strain>
    </source>
</reference>
<name>A0A2U1T702_9CORY</name>
<sequence>MAGMYNAPNISPNNKQVDPAQVAELPKVVLNTSVNIAGARGEGDVEAAVREVVAALANDHVAYAEIRLNPAEAEAVDNAQVLAAAARGVRAQEYIDARLLIIADTEGVGDAVVAYRRHADDPRAVVGVALTEAADLKAHAEVLGRLRAAYIPVTIDAGARGDVEAIATAVAAGAQRLGLAGRVFEDFSVDTSGITAGETSAWVRDRGICLELAPTKEVALGVVEEFADHPLTLLQQMGFTVTVNPADAEPTVTDELMRLVETFDYGYDELFDLTRTALEHAFVDTPRRHEIMAQTILPAYEELTGAYNEDAAFAEAHHDHEEQE</sequence>
<organism evidence="8 9">
    <name type="scientific">Corynebacterium yudongzhengii</name>
    <dbReference type="NCBI Taxonomy" id="2080740"/>
    <lineage>
        <taxon>Bacteria</taxon>
        <taxon>Bacillati</taxon>
        <taxon>Actinomycetota</taxon>
        <taxon>Actinomycetes</taxon>
        <taxon>Mycobacteriales</taxon>
        <taxon>Corynebacteriaceae</taxon>
        <taxon>Corynebacterium</taxon>
    </lineage>
</organism>
<dbReference type="KEGG" id="cyz:C3B44_02435"/>
<evidence type="ECO:0000256" key="3">
    <source>
        <dbReference type="ARBA" id="ARBA00012784"/>
    </source>
</evidence>
<dbReference type="GO" id="GO:0006154">
    <property type="term" value="P:adenosine catabolic process"/>
    <property type="evidence" value="ECO:0007669"/>
    <property type="project" value="TreeGrafter"/>
</dbReference>
<evidence type="ECO:0000256" key="2">
    <source>
        <dbReference type="ARBA" id="ARBA00006676"/>
    </source>
</evidence>
<dbReference type="PANTHER" id="PTHR11409:SF43">
    <property type="entry name" value="ADENOSINE DEAMINASE"/>
    <property type="match status" value="1"/>
</dbReference>
<dbReference type="InterPro" id="IPR032466">
    <property type="entry name" value="Metal_Hydrolase"/>
</dbReference>
<evidence type="ECO:0000256" key="6">
    <source>
        <dbReference type="ARBA" id="ARBA00022833"/>
    </source>
</evidence>
<keyword evidence="5" id="KW-0378">Hydrolase</keyword>
<dbReference type="OrthoDB" id="9779574at2"/>
<dbReference type="Proteomes" id="UP000244989">
    <property type="component" value="Unassembled WGS sequence"/>
</dbReference>
<dbReference type="InterPro" id="IPR006330">
    <property type="entry name" value="Ado/ade_deaminase"/>
</dbReference>
<dbReference type="AlphaFoldDB" id="A0A2U1T702"/>
<dbReference type="GO" id="GO:0046103">
    <property type="term" value="P:inosine biosynthetic process"/>
    <property type="evidence" value="ECO:0007669"/>
    <property type="project" value="TreeGrafter"/>
</dbReference>
<keyword evidence="9" id="KW-1185">Reference proteome</keyword>
<dbReference type="PANTHER" id="PTHR11409">
    <property type="entry name" value="ADENOSINE DEAMINASE"/>
    <property type="match status" value="1"/>
</dbReference>
<dbReference type="Pfam" id="PF00962">
    <property type="entry name" value="A_deaminase"/>
    <property type="match status" value="1"/>
</dbReference>
<dbReference type="GO" id="GO:0005829">
    <property type="term" value="C:cytosol"/>
    <property type="evidence" value="ECO:0007669"/>
    <property type="project" value="TreeGrafter"/>
</dbReference>
<comment type="cofactor">
    <cofactor evidence="1">
        <name>Zn(2+)</name>
        <dbReference type="ChEBI" id="CHEBI:29105"/>
    </cofactor>
</comment>
<feature type="domain" description="Adenosine deaminase" evidence="7">
    <location>
        <begin position="40"/>
        <end position="293"/>
    </location>
</feature>
<keyword evidence="4" id="KW-0479">Metal-binding</keyword>
<dbReference type="EC" id="3.5.4.4" evidence="3"/>
<accession>A0A2U1T702</accession>
<dbReference type="GO" id="GO:0046872">
    <property type="term" value="F:metal ion binding"/>
    <property type="evidence" value="ECO:0007669"/>
    <property type="project" value="UniProtKB-KW"/>
</dbReference>
<proteinExistence type="inferred from homology"/>
<comment type="similarity">
    <text evidence="2">Belongs to the metallo-dependent hydrolases superfamily. Adenosine and AMP deaminases family.</text>
</comment>
<evidence type="ECO:0000259" key="7">
    <source>
        <dbReference type="Pfam" id="PF00962"/>
    </source>
</evidence>
<dbReference type="GO" id="GO:0004000">
    <property type="term" value="F:adenosine deaminase activity"/>
    <property type="evidence" value="ECO:0007669"/>
    <property type="project" value="TreeGrafter"/>
</dbReference>
<keyword evidence="6" id="KW-0862">Zinc</keyword>
<dbReference type="SUPFAM" id="SSF51556">
    <property type="entry name" value="Metallo-dependent hydrolases"/>
    <property type="match status" value="1"/>
</dbReference>
<dbReference type="GO" id="GO:0043103">
    <property type="term" value="P:hypoxanthine salvage"/>
    <property type="evidence" value="ECO:0007669"/>
    <property type="project" value="TreeGrafter"/>
</dbReference>
<dbReference type="Gene3D" id="3.20.20.140">
    <property type="entry name" value="Metal-dependent hydrolases"/>
    <property type="match status" value="1"/>
</dbReference>
<evidence type="ECO:0000313" key="8">
    <source>
        <dbReference type="EMBL" id="PWC01791.1"/>
    </source>
</evidence>